<keyword evidence="1" id="KW-0472">Membrane</keyword>
<keyword evidence="1" id="KW-0812">Transmembrane</keyword>
<evidence type="ECO:0000313" key="2">
    <source>
        <dbReference type="EMBL" id="TWT65434.1"/>
    </source>
</evidence>
<evidence type="ECO:0000313" key="3">
    <source>
        <dbReference type="Proteomes" id="UP000318478"/>
    </source>
</evidence>
<keyword evidence="1" id="KW-1133">Transmembrane helix</keyword>
<proteinExistence type="predicted"/>
<feature type="transmembrane region" description="Helical" evidence="1">
    <location>
        <begin position="22"/>
        <end position="40"/>
    </location>
</feature>
<evidence type="ECO:0008006" key="4">
    <source>
        <dbReference type="Google" id="ProtNLM"/>
    </source>
</evidence>
<reference evidence="2 3" key="1">
    <citation type="submission" date="2019-02" db="EMBL/GenBank/DDBJ databases">
        <title>Deep-cultivation of Planctomycetes and their phenomic and genomic characterization uncovers novel biology.</title>
        <authorList>
            <person name="Wiegand S."/>
            <person name="Jogler M."/>
            <person name="Boedeker C."/>
            <person name="Pinto D."/>
            <person name="Vollmers J."/>
            <person name="Rivas-Marin E."/>
            <person name="Kohn T."/>
            <person name="Peeters S.H."/>
            <person name="Heuer A."/>
            <person name="Rast P."/>
            <person name="Oberbeckmann S."/>
            <person name="Bunk B."/>
            <person name="Jeske O."/>
            <person name="Meyerdierks A."/>
            <person name="Storesund J.E."/>
            <person name="Kallscheuer N."/>
            <person name="Luecker S."/>
            <person name="Lage O.M."/>
            <person name="Pohl T."/>
            <person name="Merkel B.J."/>
            <person name="Hornburger P."/>
            <person name="Mueller R.-W."/>
            <person name="Bruemmer F."/>
            <person name="Labrenz M."/>
            <person name="Spormann A.M."/>
            <person name="Op Den Camp H."/>
            <person name="Overmann J."/>
            <person name="Amann R."/>
            <person name="Jetten M.S.M."/>
            <person name="Mascher T."/>
            <person name="Medema M.H."/>
            <person name="Devos D.P."/>
            <person name="Kaster A.-K."/>
            <person name="Ovreas L."/>
            <person name="Rohde M."/>
            <person name="Galperin M.Y."/>
            <person name="Jogler C."/>
        </authorList>
    </citation>
    <scope>NUCLEOTIDE SEQUENCE [LARGE SCALE GENOMIC DNA]</scope>
    <source>
        <strain evidence="2 3">Pla123a</strain>
    </source>
</reference>
<sequence>MVPPRSDTVLDSIMAIHPVTEAALLFAVVLAAAGGLFWLMKRLRDVEAEDTPTASDMLTNFRELHSQGGLSDEEYRTIKTTLAGQLEGGVRVEDLPLTMEALLAEAKRDLSRSSAAGDAGHGAL</sequence>
<dbReference type="Proteomes" id="UP000318478">
    <property type="component" value="Unassembled WGS sequence"/>
</dbReference>
<organism evidence="2 3">
    <name type="scientific">Posidoniimonas polymericola</name>
    <dbReference type="NCBI Taxonomy" id="2528002"/>
    <lineage>
        <taxon>Bacteria</taxon>
        <taxon>Pseudomonadati</taxon>
        <taxon>Planctomycetota</taxon>
        <taxon>Planctomycetia</taxon>
        <taxon>Pirellulales</taxon>
        <taxon>Lacipirellulaceae</taxon>
        <taxon>Posidoniimonas</taxon>
    </lineage>
</organism>
<gene>
    <name evidence="2" type="ORF">Pla123a_49020</name>
</gene>
<dbReference type="AlphaFoldDB" id="A0A5C5XRB1"/>
<accession>A0A5C5XRB1</accession>
<comment type="caution">
    <text evidence="2">The sequence shown here is derived from an EMBL/GenBank/DDBJ whole genome shotgun (WGS) entry which is preliminary data.</text>
</comment>
<evidence type="ECO:0000256" key="1">
    <source>
        <dbReference type="SAM" id="Phobius"/>
    </source>
</evidence>
<dbReference type="EMBL" id="SJPO01000019">
    <property type="protein sequence ID" value="TWT65434.1"/>
    <property type="molecule type" value="Genomic_DNA"/>
</dbReference>
<keyword evidence="3" id="KW-1185">Reference proteome</keyword>
<protein>
    <recommendedName>
        <fullName evidence="4">SHOCT domain-containing protein</fullName>
    </recommendedName>
</protein>
<name>A0A5C5XRB1_9BACT</name>